<proteinExistence type="predicted"/>
<comment type="catalytic activity">
    <reaction evidence="1">
        <text>S-ubiquitinyl-[E2 ubiquitin-conjugating enzyme]-L-cysteine + [acceptor protein]-L-lysine = [E2 ubiquitin-conjugating enzyme]-L-cysteine + N(6)-ubiquitinyl-[acceptor protein]-L-lysine.</text>
        <dbReference type="EC" id="2.3.2.26"/>
    </reaction>
</comment>
<feature type="region of interest" description="Disordered" evidence="4">
    <location>
        <begin position="390"/>
        <end position="413"/>
    </location>
</feature>
<feature type="compositionally biased region" description="Acidic residues" evidence="4">
    <location>
        <begin position="397"/>
        <end position="406"/>
    </location>
</feature>
<name>A0A1X2G896_9FUNG</name>
<dbReference type="AlphaFoldDB" id="A0A1X2G896"/>
<dbReference type="InterPro" id="IPR044611">
    <property type="entry name" value="E3A/B/C-like"/>
</dbReference>
<dbReference type="PANTHER" id="PTHR45700:SF2">
    <property type="entry name" value="UBIQUITIN-PROTEIN LIGASE E3C"/>
    <property type="match status" value="1"/>
</dbReference>
<evidence type="ECO:0000256" key="4">
    <source>
        <dbReference type="SAM" id="MobiDB-lite"/>
    </source>
</evidence>
<keyword evidence="6" id="KW-1185">Reference proteome</keyword>
<comment type="caution">
    <text evidence="5">The sequence shown here is derived from an EMBL/GenBank/DDBJ whole genome shotgun (WGS) entry which is preliminary data.</text>
</comment>
<sequence length="573" mass="64339">MNFSFEGNYKSKRNINLGGVRTQSDKKSLMAKAQEERKAREKDRLRWKSAIRIQSFYRGRTVAGVCRQEWRRQLDQALQHLQSAATGTYSTLPEATDALVPCLVLCLRLLLLLSQSSPCASLSRFYDILLASQAQMSVANEPVSWLQIYLTSNMDSATKSWLTVLLAERLILKSSSHESILLLHTITQPSHYPDRSTYLSVMTHLLTKGQLLASVALYARLYSHDHGVVLDVVSSLLTNLDSPGQSLDLPPPAPLSFQQQTPPVAPLASPFSWAPITSPAPAPTVLSRAYLLQRCAMDILTVPGIISYAQLVSLQNLPFGELLGAILDYFQHTPRGQAFADEDIACLWINITMLSQHASLHLQQSLLIPYLQTLQTLLCKLPVHYLSDPTQTKSDLDSSDSEEDNQQPESAPLSYASPWVKDQLAQLYTKANFKSLLLRFVDLCHDTALIGPVSSLFVTFLVRWPAQKDALLNTLLYHQPPHQPTFIELLWQTWHTSTVMSVFENNQIIYQLEQARDALLDAPAPDIWSILYLFCELESRLLLTVGDDEFYNQPSTHHLLSLDDIARLATCLK</sequence>
<protein>
    <recommendedName>
        <fullName evidence="2">HECT-type E3 ubiquitin transferase</fullName>
        <ecNumber evidence="2">2.3.2.26</ecNumber>
    </recommendedName>
</protein>
<dbReference type="GO" id="GO:0061630">
    <property type="term" value="F:ubiquitin protein ligase activity"/>
    <property type="evidence" value="ECO:0007669"/>
    <property type="project" value="UniProtKB-EC"/>
</dbReference>
<dbReference type="Proteomes" id="UP000242146">
    <property type="component" value="Unassembled WGS sequence"/>
</dbReference>
<accession>A0A1X2G896</accession>
<evidence type="ECO:0000256" key="1">
    <source>
        <dbReference type="ARBA" id="ARBA00000885"/>
    </source>
</evidence>
<dbReference type="EC" id="2.3.2.26" evidence="2"/>
<reference evidence="5 6" key="1">
    <citation type="submission" date="2016-07" db="EMBL/GenBank/DDBJ databases">
        <title>Pervasive Adenine N6-methylation of Active Genes in Fungi.</title>
        <authorList>
            <consortium name="DOE Joint Genome Institute"/>
            <person name="Mondo S.J."/>
            <person name="Dannebaum R.O."/>
            <person name="Kuo R.C."/>
            <person name="Labutti K."/>
            <person name="Haridas S."/>
            <person name="Kuo A."/>
            <person name="Salamov A."/>
            <person name="Ahrendt S.R."/>
            <person name="Lipzen A."/>
            <person name="Sullivan W."/>
            <person name="Andreopoulos W.B."/>
            <person name="Clum A."/>
            <person name="Lindquist E."/>
            <person name="Daum C."/>
            <person name="Ramamoorthy G.K."/>
            <person name="Gryganskyi A."/>
            <person name="Culley D."/>
            <person name="Magnuson J.K."/>
            <person name="James T.Y."/>
            <person name="O'Malley M.A."/>
            <person name="Stajich J.E."/>
            <person name="Spatafora J.W."/>
            <person name="Visel A."/>
            <person name="Grigoriev I.V."/>
        </authorList>
    </citation>
    <scope>NUCLEOTIDE SEQUENCE [LARGE SCALE GENOMIC DNA]</scope>
    <source>
        <strain evidence="5 6">NRRL 3301</strain>
    </source>
</reference>
<organism evidence="5 6">
    <name type="scientific">Hesseltinella vesiculosa</name>
    <dbReference type="NCBI Taxonomy" id="101127"/>
    <lineage>
        <taxon>Eukaryota</taxon>
        <taxon>Fungi</taxon>
        <taxon>Fungi incertae sedis</taxon>
        <taxon>Mucoromycota</taxon>
        <taxon>Mucoromycotina</taxon>
        <taxon>Mucoromycetes</taxon>
        <taxon>Mucorales</taxon>
        <taxon>Cunninghamellaceae</taxon>
        <taxon>Hesseltinella</taxon>
    </lineage>
</organism>
<dbReference type="GO" id="GO:0006511">
    <property type="term" value="P:ubiquitin-dependent protein catabolic process"/>
    <property type="evidence" value="ECO:0007669"/>
    <property type="project" value="TreeGrafter"/>
</dbReference>
<evidence type="ECO:0000313" key="6">
    <source>
        <dbReference type="Proteomes" id="UP000242146"/>
    </source>
</evidence>
<dbReference type="PANTHER" id="PTHR45700">
    <property type="entry name" value="UBIQUITIN-PROTEIN LIGASE E3C"/>
    <property type="match status" value="1"/>
</dbReference>
<dbReference type="GO" id="GO:0000209">
    <property type="term" value="P:protein polyubiquitination"/>
    <property type="evidence" value="ECO:0007669"/>
    <property type="project" value="InterPro"/>
</dbReference>
<gene>
    <name evidence="5" type="ORF">DM01DRAFT_1141246</name>
</gene>
<dbReference type="STRING" id="101127.A0A1X2G896"/>
<dbReference type="OrthoDB" id="2287846at2759"/>
<keyword evidence="3" id="KW-0808">Transferase</keyword>
<evidence type="ECO:0000313" key="5">
    <source>
        <dbReference type="EMBL" id="ORX47514.1"/>
    </source>
</evidence>
<evidence type="ECO:0000256" key="2">
    <source>
        <dbReference type="ARBA" id="ARBA00012485"/>
    </source>
</evidence>
<evidence type="ECO:0000256" key="3">
    <source>
        <dbReference type="ARBA" id="ARBA00022679"/>
    </source>
</evidence>
<dbReference type="EMBL" id="MCGT01000033">
    <property type="protein sequence ID" value="ORX47514.1"/>
    <property type="molecule type" value="Genomic_DNA"/>
</dbReference>